<dbReference type="GO" id="GO:0016757">
    <property type="term" value="F:glycosyltransferase activity"/>
    <property type="evidence" value="ECO:0007669"/>
    <property type="project" value="InterPro"/>
</dbReference>
<comment type="caution">
    <text evidence="3">The sequence shown here is derived from an EMBL/GenBank/DDBJ whole genome shotgun (WGS) entry which is preliminary data.</text>
</comment>
<dbReference type="Gene3D" id="3.40.50.2000">
    <property type="entry name" value="Glycogen Phosphorylase B"/>
    <property type="match status" value="2"/>
</dbReference>
<accession>A0A2M7RKH6</accession>
<dbReference type="Pfam" id="PF00534">
    <property type="entry name" value="Glycos_transf_1"/>
    <property type="match status" value="1"/>
</dbReference>
<dbReference type="InterPro" id="IPR028098">
    <property type="entry name" value="Glyco_trans_4-like_N"/>
</dbReference>
<dbReference type="PANTHER" id="PTHR12526">
    <property type="entry name" value="GLYCOSYLTRANSFERASE"/>
    <property type="match status" value="1"/>
</dbReference>
<evidence type="ECO:0008006" key="5">
    <source>
        <dbReference type="Google" id="ProtNLM"/>
    </source>
</evidence>
<dbReference type="AlphaFoldDB" id="A0A2M7RKH6"/>
<evidence type="ECO:0000313" key="4">
    <source>
        <dbReference type="Proteomes" id="UP000230779"/>
    </source>
</evidence>
<feature type="domain" description="Glycosyltransferase subfamily 4-like N-terminal" evidence="2">
    <location>
        <begin position="15"/>
        <end position="163"/>
    </location>
</feature>
<gene>
    <name evidence="3" type="ORF">COY66_00525</name>
</gene>
<feature type="domain" description="Glycosyl transferase family 1" evidence="1">
    <location>
        <begin position="176"/>
        <end position="313"/>
    </location>
</feature>
<protein>
    <recommendedName>
        <fullName evidence="5">Glycosyl transferase family 1 domain-containing protein</fullName>
    </recommendedName>
</protein>
<reference evidence="3 4" key="1">
    <citation type="submission" date="2017-09" db="EMBL/GenBank/DDBJ databases">
        <title>Depth-based differentiation of microbial function through sediment-hosted aquifers and enrichment of novel symbionts in the deep terrestrial subsurface.</title>
        <authorList>
            <person name="Probst A.J."/>
            <person name="Ladd B."/>
            <person name="Jarett J.K."/>
            <person name="Geller-Mcgrath D.E."/>
            <person name="Sieber C.M."/>
            <person name="Emerson J.B."/>
            <person name="Anantharaman K."/>
            <person name="Thomas B.C."/>
            <person name="Malmstrom R."/>
            <person name="Stieglmeier M."/>
            <person name="Klingl A."/>
            <person name="Woyke T."/>
            <person name="Ryan C.M."/>
            <person name="Banfield J.F."/>
        </authorList>
    </citation>
    <scope>NUCLEOTIDE SEQUENCE [LARGE SCALE GENOMIC DNA]</scope>
    <source>
        <strain evidence="3">CG_4_10_14_0_8_um_filter_42_10</strain>
    </source>
</reference>
<evidence type="ECO:0000259" key="1">
    <source>
        <dbReference type="Pfam" id="PF00534"/>
    </source>
</evidence>
<evidence type="ECO:0000259" key="2">
    <source>
        <dbReference type="Pfam" id="PF13439"/>
    </source>
</evidence>
<sequence length="351" mass="40797">MKHNILITWYSKAQGGAEKSVVDLCNKIADSDRFGVTLLYINSPKYYPDLSGVNPNVTVYNLRINLWIYENISFLIVAFILFKRKITILHSNHRGISGELLAGKVFRKTVLATIRSIPIEISNANKFKRADILVAISKAVEVRLRVLGCNRAIIVIHNGIDLNDFNCLINKRLDIKNNFYFMARLVRWKRPNWFVISAVRLRKKYPKTVFHIFGDGPERENVKNLIIQNNATGFIKMHGWISYNDPMLDDMGIFVTTSYLEPFGRTTVEAVFRNKVVVGTKSGAIPELLPDYDLLFEMNNANDLLHKMDLAYKRYGYYFNDIARRRDEFIKYYNIERVKEDYLQLYDKAID</sequence>
<dbReference type="CDD" id="cd03801">
    <property type="entry name" value="GT4_PimA-like"/>
    <property type="match status" value="1"/>
</dbReference>
<name>A0A2M7RKH6_9BACT</name>
<proteinExistence type="predicted"/>
<dbReference type="SUPFAM" id="SSF53756">
    <property type="entry name" value="UDP-Glycosyltransferase/glycogen phosphorylase"/>
    <property type="match status" value="1"/>
</dbReference>
<organism evidence="3 4">
    <name type="scientific">Candidatus Kerfeldbacteria bacterium CG_4_10_14_0_8_um_filter_42_10</name>
    <dbReference type="NCBI Taxonomy" id="2014248"/>
    <lineage>
        <taxon>Bacteria</taxon>
        <taxon>Candidatus Kerfeldiibacteriota</taxon>
    </lineage>
</organism>
<dbReference type="Proteomes" id="UP000230779">
    <property type="component" value="Unassembled WGS sequence"/>
</dbReference>
<evidence type="ECO:0000313" key="3">
    <source>
        <dbReference type="EMBL" id="PIY97248.1"/>
    </source>
</evidence>
<dbReference type="EMBL" id="PFMD01000005">
    <property type="protein sequence ID" value="PIY97248.1"/>
    <property type="molecule type" value="Genomic_DNA"/>
</dbReference>
<dbReference type="Pfam" id="PF13439">
    <property type="entry name" value="Glyco_transf_4"/>
    <property type="match status" value="1"/>
</dbReference>
<dbReference type="InterPro" id="IPR001296">
    <property type="entry name" value="Glyco_trans_1"/>
</dbReference>